<keyword evidence="5" id="KW-0560">Oxidoreductase</keyword>
<organism evidence="6 7">
    <name type="scientific">Vibrio marinisediminis</name>
    <dbReference type="NCBI Taxonomy" id="2758441"/>
    <lineage>
        <taxon>Bacteria</taxon>
        <taxon>Pseudomonadati</taxon>
        <taxon>Pseudomonadota</taxon>
        <taxon>Gammaproteobacteria</taxon>
        <taxon>Vibrionales</taxon>
        <taxon>Vibrionaceae</taxon>
        <taxon>Vibrio</taxon>
    </lineage>
</organism>
<dbReference type="PANTHER" id="PTHR43673">
    <property type="entry name" value="NAD(P)H NITROREDUCTASE YDGI-RELATED"/>
    <property type="match status" value="1"/>
</dbReference>
<dbReference type="RefSeq" id="WP_182108821.1">
    <property type="nucleotide sequence ID" value="NZ_JACFYF010000005.1"/>
</dbReference>
<dbReference type="SUPFAM" id="SSF55469">
    <property type="entry name" value="FMN-dependent nitroreductase-like"/>
    <property type="match status" value="1"/>
</dbReference>
<protein>
    <submittedName>
        <fullName evidence="6">Nitroreductase family protein</fullName>
    </submittedName>
</protein>
<dbReference type="AlphaFoldDB" id="A0A7W2FRE5"/>
<proteinExistence type="inferred from homology"/>
<keyword evidence="7" id="KW-1185">Reference proteome</keyword>
<evidence type="ECO:0000313" key="7">
    <source>
        <dbReference type="Proteomes" id="UP000571701"/>
    </source>
</evidence>
<evidence type="ECO:0000256" key="5">
    <source>
        <dbReference type="ARBA" id="ARBA00023002"/>
    </source>
</evidence>
<gene>
    <name evidence="6" type="ORF">H2O73_10625</name>
</gene>
<reference evidence="6 7" key="1">
    <citation type="submission" date="2020-07" db="EMBL/GenBank/DDBJ databases">
        <title>Vibrio marinisediminis sp. nov., isolated from marine sediment.</title>
        <authorList>
            <person name="Ji X."/>
        </authorList>
    </citation>
    <scope>NUCLEOTIDE SEQUENCE [LARGE SCALE GENOMIC DNA]</scope>
    <source>
        <strain evidence="6 7">404</strain>
    </source>
</reference>
<comment type="cofactor">
    <cofactor evidence="1">
        <name>FMN</name>
        <dbReference type="ChEBI" id="CHEBI:58210"/>
    </cofactor>
</comment>
<keyword evidence="4" id="KW-0288">FMN</keyword>
<dbReference type="EMBL" id="JACFYF010000005">
    <property type="protein sequence ID" value="MBA5762799.1"/>
    <property type="molecule type" value="Genomic_DNA"/>
</dbReference>
<evidence type="ECO:0000256" key="1">
    <source>
        <dbReference type="ARBA" id="ARBA00001917"/>
    </source>
</evidence>
<name>A0A7W2FRE5_9VIBR</name>
<accession>A0A7W2FRE5</accession>
<evidence type="ECO:0000313" key="6">
    <source>
        <dbReference type="EMBL" id="MBA5762799.1"/>
    </source>
</evidence>
<evidence type="ECO:0000256" key="2">
    <source>
        <dbReference type="ARBA" id="ARBA00007118"/>
    </source>
</evidence>
<evidence type="ECO:0000256" key="3">
    <source>
        <dbReference type="ARBA" id="ARBA00022630"/>
    </source>
</evidence>
<evidence type="ECO:0000256" key="4">
    <source>
        <dbReference type="ARBA" id="ARBA00022643"/>
    </source>
</evidence>
<sequence length="294" mass="34516">MINKLIIYLKALKVCLITKSIKRAEFYIYEQGMDVSKYDDDMLIAQLGYFGHHTEKALKHHDRGNRGKHKRDKLELLIKEFKNREINESRVIEWAQNLVDYYDENQKIYIKHTDKISIHPQKEQILQFIKARTTTRFWQPREIDDNTVRDILETAISSALSCNRQTIRFSVVKNEIENMVIGDSNNKSMFNKAPLTIYVSDDSRFFAEKYGNSLNVGGVCSLIQLAASAYGISSTWMYYADFYDQDEIRKKLGLNDYMFVYSVISLGYPLDDQTKPPRCDVDRFIIKRKNNENR</sequence>
<dbReference type="Gene3D" id="3.40.109.10">
    <property type="entry name" value="NADH Oxidase"/>
    <property type="match status" value="1"/>
</dbReference>
<comment type="caution">
    <text evidence="6">The sequence shown here is derived from an EMBL/GenBank/DDBJ whole genome shotgun (WGS) entry which is preliminary data.</text>
</comment>
<dbReference type="PANTHER" id="PTHR43673:SF2">
    <property type="entry name" value="NITROREDUCTASE"/>
    <property type="match status" value="1"/>
</dbReference>
<keyword evidence="3" id="KW-0285">Flavoprotein</keyword>
<comment type="similarity">
    <text evidence="2">Belongs to the nitroreductase family.</text>
</comment>
<dbReference type="InterPro" id="IPR000415">
    <property type="entry name" value="Nitroreductase-like"/>
</dbReference>
<dbReference type="GO" id="GO:0016491">
    <property type="term" value="F:oxidoreductase activity"/>
    <property type="evidence" value="ECO:0007669"/>
    <property type="project" value="UniProtKB-KW"/>
</dbReference>
<dbReference type="Proteomes" id="UP000571701">
    <property type="component" value="Unassembled WGS sequence"/>
</dbReference>